<gene>
    <name evidence="3" type="ORF">IV203_024294</name>
</gene>
<evidence type="ECO:0000256" key="1">
    <source>
        <dbReference type="ARBA" id="ARBA00038101"/>
    </source>
</evidence>
<evidence type="ECO:0000256" key="2">
    <source>
        <dbReference type="SAM" id="MobiDB-lite"/>
    </source>
</evidence>
<accession>A0A9K3PBI1</accession>
<comment type="caution">
    <text evidence="3">The sequence shown here is derived from an EMBL/GenBank/DDBJ whole genome shotgun (WGS) entry which is preliminary data.</text>
</comment>
<dbReference type="EMBL" id="JAGRRH010000027">
    <property type="protein sequence ID" value="KAG7340751.1"/>
    <property type="molecule type" value="Genomic_DNA"/>
</dbReference>
<dbReference type="OrthoDB" id="202041at2759"/>
<dbReference type="PANTHER" id="PTHR11102:SF147">
    <property type="entry name" value="SEL1L ADAPTOR SUBUNIT OF ERAD E3 UBIQUITIN LIGASE"/>
    <property type="match status" value="1"/>
</dbReference>
<protein>
    <submittedName>
        <fullName evidence="3">Sel1 repeat-containing protein</fullName>
    </submittedName>
</protein>
<reference evidence="3" key="2">
    <citation type="submission" date="2021-04" db="EMBL/GenBank/DDBJ databases">
        <authorList>
            <person name="Podell S."/>
        </authorList>
    </citation>
    <scope>NUCLEOTIDE SEQUENCE</scope>
    <source>
        <strain evidence="3">Hildebrandi</strain>
    </source>
</reference>
<evidence type="ECO:0000313" key="4">
    <source>
        <dbReference type="Proteomes" id="UP000693970"/>
    </source>
</evidence>
<dbReference type="InterPro" id="IPR050767">
    <property type="entry name" value="Sel1_AlgK"/>
</dbReference>
<evidence type="ECO:0000313" key="3">
    <source>
        <dbReference type="EMBL" id="KAG7340751.1"/>
    </source>
</evidence>
<sequence length="500" mass="55407">MLSLSGFRIIQAAPNNNIRAVSSLSSSSWRIVLSRSGCFHRGGNNNTSTTETETASKVTTILKQHDTTTVSSLLFGLRNVNAVAATKVSCCFTSARFFSSSSSSSKTTSVTPNDGNQLYDQAMLLMEQADEYDKQSELDRSQRMYEAWQQSQEKTPKLQGVKVIKTLVKETQKQNSNRNDNDDRRREAMDLLHRAAYDFQHPQASVQLANSLLKQASSVNPKNNTNNNRQRELVVEAMDLFRTAGESGSRVGWYNLGHLLWTGFPPPGEEEKHDNDDNNDNNNNETIEEQIVPADLHEAMEAFTKAIDLGDTDAMYLVGVHRLTQGGKENYLSGTKLIERAADAGHGGALYYLALLHLNGEPHLGLEPCSLEEFVMRLDKAVEAGNVDARFVRGHSYYHGTEGYPQNYKKALEDFLQAADLGHADAAVSAGAMYHNGVGAPTDQTKAFELYQLGGELGSEEGWINVVDCWRQGFGVPQSEDTARYIEETMLKGRRKKSCC</sequence>
<dbReference type="GO" id="GO:0036503">
    <property type="term" value="P:ERAD pathway"/>
    <property type="evidence" value="ECO:0007669"/>
    <property type="project" value="TreeGrafter"/>
</dbReference>
<proteinExistence type="inferred from homology"/>
<name>A0A9K3PBI1_9STRA</name>
<organism evidence="3 4">
    <name type="scientific">Nitzschia inconspicua</name>
    <dbReference type="NCBI Taxonomy" id="303405"/>
    <lineage>
        <taxon>Eukaryota</taxon>
        <taxon>Sar</taxon>
        <taxon>Stramenopiles</taxon>
        <taxon>Ochrophyta</taxon>
        <taxon>Bacillariophyta</taxon>
        <taxon>Bacillariophyceae</taxon>
        <taxon>Bacillariophycidae</taxon>
        <taxon>Bacillariales</taxon>
        <taxon>Bacillariaceae</taxon>
        <taxon>Nitzschia</taxon>
    </lineage>
</organism>
<comment type="similarity">
    <text evidence="1">Belongs to the sel-1 family.</text>
</comment>
<feature type="region of interest" description="Disordered" evidence="2">
    <location>
        <begin position="265"/>
        <end position="284"/>
    </location>
</feature>
<reference evidence="3" key="1">
    <citation type="journal article" date="2021" name="Sci. Rep.">
        <title>Diploid genomic architecture of Nitzschia inconspicua, an elite biomass production diatom.</title>
        <authorList>
            <person name="Oliver A."/>
            <person name="Podell S."/>
            <person name="Pinowska A."/>
            <person name="Traller J.C."/>
            <person name="Smith S.R."/>
            <person name="McClure R."/>
            <person name="Beliaev A."/>
            <person name="Bohutskyi P."/>
            <person name="Hill E.A."/>
            <person name="Rabines A."/>
            <person name="Zheng H."/>
            <person name="Allen L.Z."/>
            <person name="Kuo A."/>
            <person name="Grigoriev I.V."/>
            <person name="Allen A.E."/>
            <person name="Hazlebeck D."/>
            <person name="Allen E.E."/>
        </authorList>
    </citation>
    <scope>NUCLEOTIDE SEQUENCE</scope>
    <source>
        <strain evidence="3">Hildebrandi</strain>
    </source>
</reference>
<dbReference type="AlphaFoldDB" id="A0A9K3PBI1"/>
<dbReference type="InterPro" id="IPR006597">
    <property type="entry name" value="Sel1-like"/>
</dbReference>
<dbReference type="PANTHER" id="PTHR11102">
    <property type="entry name" value="SEL-1-LIKE PROTEIN"/>
    <property type="match status" value="1"/>
</dbReference>
<dbReference type="Pfam" id="PF08238">
    <property type="entry name" value="Sel1"/>
    <property type="match status" value="5"/>
</dbReference>
<dbReference type="GO" id="GO:0005789">
    <property type="term" value="C:endoplasmic reticulum membrane"/>
    <property type="evidence" value="ECO:0007669"/>
    <property type="project" value="TreeGrafter"/>
</dbReference>
<dbReference type="SMART" id="SM00671">
    <property type="entry name" value="SEL1"/>
    <property type="match status" value="4"/>
</dbReference>
<keyword evidence="4" id="KW-1185">Reference proteome</keyword>
<dbReference type="Proteomes" id="UP000693970">
    <property type="component" value="Unassembled WGS sequence"/>
</dbReference>